<evidence type="ECO:0000313" key="3">
    <source>
        <dbReference type="EMBL" id="GKX32157.1"/>
    </source>
</evidence>
<protein>
    <submittedName>
        <fullName evidence="3">Methyltransferase</fullName>
    </submittedName>
</protein>
<dbReference type="SUPFAM" id="SSF53335">
    <property type="entry name" value="S-adenosyl-L-methionine-dependent methyltransferases"/>
    <property type="match status" value="1"/>
</dbReference>
<dbReference type="Pfam" id="PF13649">
    <property type="entry name" value="Methyltransf_25"/>
    <property type="match status" value="1"/>
</dbReference>
<accession>A0A9W5YER1</accession>
<reference evidence="3" key="1">
    <citation type="submission" date="2022-06" db="EMBL/GenBank/DDBJ databases">
        <title>Vallitalea longa sp. nov., an anaerobic bacterium isolated from marine sediment.</title>
        <authorList>
            <person name="Hirano S."/>
            <person name="Terahara T."/>
            <person name="Mori K."/>
            <person name="Hamada M."/>
            <person name="Matsumoto R."/>
            <person name="Kobayashi T."/>
        </authorList>
    </citation>
    <scope>NUCLEOTIDE SEQUENCE</scope>
    <source>
        <strain evidence="3">SH18-1</strain>
    </source>
</reference>
<keyword evidence="3" id="KW-0489">Methyltransferase</keyword>
<dbReference type="CDD" id="cd02440">
    <property type="entry name" value="AdoMet_MTases"/>
    <property type="match status" value="1"/>
</dbReference>
<dbReference type="Gene3D" id="3.40.50.150">
    <property type="entry name" value="Vaccinia Virus protein VP39"/>
    <property type="match status" value="1"/>
</dbReference>
<evidence type="ECO:0000259" key="2">
    <source>
        <dbReference type="Pfam" id="PF13649"/>
    </source>
</evidence>
<feature type="domain" description="Methyltransferase" evidence="2">
    <location>
        <begin position="57"/>
        <end position="152"/>
    </location>
</feature>
<dbReference type="InterPro" id="IPR041698">
    <property type="entry name" value="Methyltransf_25"/>
</dbReference>
<dbReference type="PANTHER" id="PTHR43861">
    <property type="entry name" value="TRANS-ACONITATE 2-METHYLTRANSFERASE-RELATED"/>
    <property type="match status" value="1"/>
</dbReference>
<dbReference type="RefSeq" id="WP_281819584.1">
    <property type="nucleotide sequence ID" value="NZ_BRLB01000027.1"/>
</dbReference>
<evidence type="ECO:0000313" key="4">
    <source>
        <dbReference type="Proteomes" id="UP001144256"/>
    </source>
</evidence>
<dbReference type="InterPro" id="IPR029063">
    <property type="entry name" value="SAM-dependent_MTases_sf"/>
</dbReference>
<dbReference type="Gene3D" id="2.20.25.110">
    <property type="entry name" value="S-adenosyl-L-methionine-dependent methyltransferases"/>
    <property type="match status" value="1"/>
</dbReference>
<dbReference type="GO" id="GO:0032259">
    <property type="term" value="P:methylation"/>
    <property type="evidence" value="ECO:0007669"/>
    <property type="project" value="UniProtKB-KW"/>
</dbReference>
<organism evidence="3 4">
    <name type="scientific">Vallitalea longa</name>
    <dbReference type="NCBI Taxonomy" id="2936439"/>
    <lineage>
        <taxon>Bacteria</taxon>
        <taxon>Bacillati</taxon>
        <taxon>Bacillota</taxon>
        <taxon>Clostridia</taxon>
        <taxon>Lachnospirales</taxon>
        <taxon>Vallitaleaceae</taxon>
        <taxon>Vallitalea</taxon>
    </lineage>
</organism>
<sequence length="262" mass="30321">MEYFGFCKGISQMNMPDTIYSDMYEGYYAKFYDSLVKNDDFDIDFYQELSEEYGKEVLELACGSGRVLIPLLKRGLQIHGVDLSTHMIDILKAKCKKKNLTPEIYFGDMCTFKCNKKFDMVILSHISISLLESHQQRVQLFNNVYKFLLKEGGIFVFNFVDYSKKMHSSGELKPNYYFNPSKKAYTILFEKVDLELQKVFVNLYSEEVDSTGGIKRFVGSSCKNIITKESIDEILTDIGFTVVKEKNISTQEGLIKFYVLKK</sequence>
<dbReference type="GO" id="GO:0008168">
    <property type="term" value="F:methyltransferase activity"/>
    <property type="evidence" value="ECO:0007669"/>
    <property type="project" value="UniProtKB-KW"/>
</dbReference>
<dbReference type="Proteomes" id="UP001144256">
    <property type="component" value="Unassembled WGS sequence"/>
</dbReference>
<keyword evidence="4" id="KW-1185">Reference proteome</keyword>
<dbReference type="AlphaFoldDB" id="A0A9W5YER1"/>
<evidence type="ECO:0000256" key="1">
    <source>
        <dbReference type="ARBA" id="ARBA00022679"/>
    </source>
</evidence>
<keyword evidence="1" id="KW-0808">Transferase</keyword>
<proteinExistence type="predicted"/>
<gene>
    <name evidence="3" type="ORF">SH1V18_46370</name>
</gene>
<dbReference type="EMBL" id="BRLB01000027">
    <property type="protein sequence ID" value="GKX32157.1"/>
    <property type="molecule type" value="Genomic_DNA"/>
</dbReference>
<comment type="caution">
    <text evidence="3">The sequence shown here is derived from an EMBL/GenBank/DDBJ whole genome shotgun (WGS) entry which is preliminary data.</text>
</comment>
<name>A0A9W5YER1_9FIRM</name>